<gene>
    <name evidence="3" type="ORF">ACFFGH_19735</name>
</gene>
<dbReference type="Pfam" id="PF08327">
    <property type="entry name" value="AHSA1"/>
    <property type="match status" value="1"/>
</dbReference>
<dbReference type="Proteomes" id="UP001589896">
    <property type="component" value="Unassembled WGS sequence"/>
</dbReference>
<proteinExistence type="inferred from homology"/>
<organism evidence="3 4">
    <name type="scientific">Lysobacter korlensis</name>
    <dbReference type="NCBI Taxonomy" id="553636"/>
    <lineage>
        <taxon>Bacteria</taxon>
        <taxon>Pseudomonadati</taxon>
        <taxon>Pseudomonadota</taxon>
        <taxon>Gammaproteobacteria</taxon>
        <taxon>Lysobacterales</taxon>
        <taxon>Lysobacteraceae</taxon>
        <taxon>Lysobacter</taxon>
    </lineage>
</organism>
<evidence type="ECO:0000313" key="3">
    <source>
        <dbReference type="EMBL" id="MFC0680073.1"/>
    </source>
</evidence>
<feature type="domain" description="Activator of Hsp90 ATPase homologue 1/2-like C-terminal" evidence="2">
    <location>
        <begin position="21"/>
        <end position="160"/>
    </location>
</feature>
<accession>A0ABV6RSW2</accession>
<name>A0ABV6RSW2_9GAMM</name>
<comment type="similarity">
    <text evidence="1">Belongs to the AHA1 family.</text>
</comment>
<keyword evidence="4" id="KW-1185">Reference proteome</keyword>
<dbReference type="Gene3D" id="3.30.530.20">
    <property type="match status" value="1"/>
</dbReference>
<dbReference type="SUPFAM" id="SSF55961">
    <property type="entry name" value="Bet v1-like"/>
    <property type="match status" value="1"/>
</dbReference>
<dbReference type="EMBL" id="JBHLTG010000005">
    <property type="protein sequence ID" value="MFC0680073.1"/>
    <property type="molecule type" value="Genomic_DNA"/>
</dbReference>
<evidence type="ECO:0000259" key="2">
    <source>
        <dbReference type="Pfam" id="PF08327"/>
    </source>
</evidence>
<dbReference type="InterPro" id="IPR023393">
    <property type="entry name" value="START-like_dom_sf"/>
</dbReference>
<protein>
    <submittedName>
        <fullName evidence="3">SRPBCC domain-containing protein</fullName>
    </submittedName>
</protein>
<reference evidence="3 4" key="1">
    <citation type="submission" date="2024-09" db="EMBL/GenBank/DDBJ databases">
        <authorList>
            <person name="Sun Q."/>
            <person name="Mori K."/>
        </authorList>
    </citation>
    <scope>NUCLEOTIDE SEQUENCE [LARGE SCALE GENOMIC DNA]</scope>
    <source>
        <strain evidence="3 4">KCTC 23076</strain>
    </source>
</reference>
<dbReference type="RefSeq" id="WP_386671486.1">
    <property type="nucleotide sequence ID" value="NZ_JBHLTG010000005.1"/>
</dbReference>
<evidence type="ECO:0000256" key="1">
    <source>
        <dbReference type="ARBA" id="ARBA00006817"/>
    </source>
</evidence>
<dbReference type="InterPro" id="IPR013538">
    <property type="entry name" value="ASHA1/2-like_C"/>
</dbReference>
<comment type="caution">
    <text evidence="3">The sequence shown here is derived from an EMBL/GenBank/DDBJ whole genome shotgun (WGS) entry which is preliminary data.</text>
</comment>
<evidence type="ECO:0000313" key="4">
    <source>
        <dbReference type="Proteomes" id="UP001589896"/>
    </source>
</evidence>
<sequence length="161" mass="17834">MTAEVLAFGRPPVRQSTTVAAPRARTFDTFAGRLAEWWPLDPFSFGGAARIATVTLDARIGGEVLEHWHDGTTRAWGTLLTWDPPAEFSMTWNVTGEPTEVELRFLELGDRLTRVELEHRGWERLTPEQVAAACALPGGYAGGAFRQGWLTILTAFKEHLA</sequence>